<dbReference type="Gene3D" id="2.70.150.10">
    <property type="entry name" value="Calcium-transporting ATPase, cytoplasmic transduction domain A"/>
    <property type="match status" value="1"/>
</dbReference>
<name>A0A553IG97_ACHLA</name>
<dbReference type="SUPFAM" id="SSF81653">
    <property type="entry name" value="Calcium ATPase, transduction domain A"/>
    <property type="match status" value="1"/>
</dbReference>
<evidence type="ECO:0000256" key="1">
    <source>
        <dbReference type="ARBA" id="ARBA00004651"/>
    </source>
</evidence>
<evidence type="ECO:0000256" key="6">
    <source>
        <dbReference type="ARBA" id="ARBA00022840"/>
    </source>
</evidence>
<dbReference type="OMA" id="CGWLIEK"/>
<dbReference type="GeneID" id="41339389"/>
<feature type="transmembrane region" description="Helical" evidence="10">
    <location>
        <begin position="101"/>
        <end position="119"/>
    </location>
</feature>
<dbReference type="InterPro" id="IPR027256">
    <property type="entry name" value="P-typ_ATPase_IB"/>
</dbReference>
<feature type="transmembrane region" description="Helical" evidence="10">
    <location>
        <begin position="174"/>
        <end position="193"/>
    </location>
</feature>
<comment type="similarity">
    <text evidence="2 10">Belongs to the cation transport ATPase (P-type) (TC 3.A.3) family. Type IB subfamily.</text>
</comment>
<evidence type="ECO:0000256" key="9">
    <source>
        <dbReference type="ARBA" id="ARBA00023136"/>
    </source>
</evidence>
<evidence type="ECO:0000313" key="13">
    <source>
        <dbReference type="EMBL" id="TRX99222.1"/>
    </source>
</evidence>
<dbReference type="InterPro" id="IPR023299">
    <property type="entry name" value="ATPase_P-typ_cyto_dom_N"/>
</dbReference>
<dbReference type="EMBL" id="VKID01000002">
    <property type="protein sequence ID" value="TRX99222.1"/>
    <property type="molecule type" value="Genomic_DNA"/>
</dbReference>
<dbReference type="InterPro" id="IPR036412">
    <property type="entry name" value="HAD-like_sf"/>
</dbReference>
<evidence type="ECO:0000256" key="10">
    <source>
        <dbReference type="RuleBase" id="RU362081"/>
    </source>
</evidence>
<dbReference type="GO" id="GO:0005507">
    <property type="term" value="F:copper ion binding"/>
    <property type="evidence" value="ECO:0007669"/>
    <property type="project" value="TreeGrafter"/>
</dbReference>
<feature type="region of interest" description="Disordered" evidence="11">
    <location>
        <begin position="23"/>
        <end position="63"/>
    </location>
</feature>
<keyword evidence="8 10" id="KW-1133">Transmembrane helix</keyword>
<evidence type="ECO:0000313" key="14">
    <source>
        <dbReference type="Proteomes" id="UP000315938"/>
    </source>
</evidence>
<feature type="transmembrane region" description="Helical" evidence="10">
    <location>
        <begin position="682"/>
        <end position="704"/>
    </location>
</feature>
<reference evidence="13 14" key="1">
    <citation type="submission" date="2019-07" db="EMBL/GenBank/DDBJ databases">
        <title>Genome sequence of Acholeplasma laidlawii strain with increased resistance to erythromycin.</title>
        <authorList>
            <person name="Medvedeva E.S."/>
            <person name="Baranova N.B."/>
            <person name="Siniagina M.N."/>
            <person name="Mouzykantov A."/>
            <person name="Chernova O.A."/>
            <person name="Chernov V.M."/>
        </authorList>
    </citation>
    <scope>NUCLEOTIDE SEQUENCE [LARGE SCALE GENOMIC DNA]</scope>
    <source>
        <strain evidence="13 14">PG8REry</strain>
    </source>
</reference>
<evidence type="ECO:0000256" key="2">
    <source>
        <dbReference type="ARBA" id="ARBA00006024"/>
    </source>
</evidence>
<evidence type="ECO:0000256" key="11">
    <source>
        <dbReference type="SAM" id="MobiDB-lite"/>
    </source>
</evidence>
<dbReference type="InterPro" id="IPR001757">
    <property type="entry name" value="P_typ_ATPase"/>
</dbReference>
<dbReference type="FunFam" id="2.70.150.10:FF:000002">
    <property type="entry name" value="Copper-transporting ATPase 1, putative"/>
    <property type="match status" value="1"/>
</dbReference>
<dbReference type="NCBIfam" id="TIGR01511">
    <property type="entry name" value="ATPase-IB1_Cu"/>
    <property type="match status" value="1"/>
</dbReference>
<dbReference type="RefSeq" id="WP_012243182.1">
    <property type="nucleotide sequence ID" value="NZ_JACAOE010000002.1"/>
</dbReference>
<protein>
    <submittedName>
        <fullName evidence="13">Copper-translocating P-type ATPase</fullName>
        <ecNumber evidence="13">3.6.3.-</ecNumber>
    </submittedName>
</protein>
<dbReference type="GO" id="GO:0016887">
    <property type="term" value="F:ATP hydrolysis activity"/>
    <property type="evidence" value="ECO:0007669"/>
    <property type="project" value="InterPro"/>
</dbReference>
<dbReference type="GO" id="GO:0005886">
    <property type="term" value="C:plasma membrane"/>
    <property type="evidence" value="ECO:0007669"/>
    <property type="project" value="UniProtKB-SubCell"/>
</dbReference>
<feature type="transmembrane region" description="Helical" evidence="10">
    <location>
        <begin position="653"/>
        <end position="676"/>
    </location>
</feature>
<dbReference type="PRINTS" id="PR00119">
    <property type="entry name" value="CATATPASE"/>
</dbReference>
<dbReference type="Pfam" id="PF00702">
    <property type="entry name" value="Hydrolase"/>
    <property type="match status" value="1"/>
</dbReference>
<evidence type="ECO:0000256" key="3">
    <source>
        <dbReference type="ARBA" id="ARBA00022692"/>
    </source>
</evidence>
<dbReference type="Proteomes" id="UP000315938">
    <property type="component" value="Unassembled WGS sequence"/>
</dbReference>
<feature type="transmembrane region" description="Helical" evidence="10">
    <location>
        <begin position="322"/>
        <end position="344"/>
    </location>
</feature>
<dbReference type="SUPFAM" id="SSF81665">
    <property type="entry name" value="Calcium ATPase, transmembrane domain M"/>
    <property type="match status" value="1"/>
</dbReference>
<dbReference type="PANTHER" id="PTHR43520:SF8">
    <property type="entry name" value="P-TYPE CU(+) TRANSPORTER"/>
    <property type="match status" value="1"/>
</dbReference>
<feature type="transmembrane region" description="Helical" evidence="10">
    <location>
        <begin position="140"/>
        <end position="162"/>
    </location>
</feature>
<dbReference type="Gene3D" id="3.40.50.1000">
    <property type="entry name" value="HAD superfamily/HAD-like"/>
    <property type="match status" value="1"/>
</dbReference>
<dbReference type="GO" id="GO:0055070">
    <property type="term" value="P:copper ion homeostasis"/>
    <property type="evidence" value="ECO:0007669"/>
    <property type="project" value="TreeGrafter"/>
</dbReference>
<comment type="subcellular location">
    <subcellularLocation>
        <location evidence="1">Cell membrane</location>
        <topology evidence="1">Multi-pass membrane protein</topology>
    </subcellularLocation>
</comment>
<keyword evidence="3 10" id="KW-0812">Transmembrane</keyword>
<feature type="transmembrane region" description="Helical" evidence="10">
    <location>
        <begin position="350"/>
        <end position="374"/>
    </location>
</feature>
<dbReference type="InterPro" id="IPR018303">
    <property type="entry name" value="ATPase_P-typ_P_site"/>
</dbReference>
<dbReference type="PRINTS" id="PR00943">
    <property type="entry name" value="CUATPASE"/>
</dbReference>
<sequence length="706" mass="78018">MKKNQFNSKSKHNHEHAMDDKHEHMNHHNHDDHNHHNHEHMNHHNHDDHNHHNHDDHNHHKHHHHGNFKKIFLISLPLGLIVMWLSPFMGIHLPFPFYYEFKYSDILALFISIILFIYGGKPFIQGAVTELKNKQPGMMALVTMGISVSFLYSVFAVVIRYVTGEHYMDFLFEFASLLLIMLLGHWIEMLALMKAGDAQESLAKLLPKNALLLKEHGEMVEVPISQLKINDVIIVQSGENVAADGIILKGESRVNESLLTGESVPVVKKVGDFVIGGSTNEYSKLEVKVTKTGKDAYLSQVKNLIMDAQSKPSRAENNAKKVAGWLFYLALFAALVSFVVWYLMEDLNSAILFSITTLIIACPHALGLAIPLVISRSTSIGSVNGVLVKDRQTYNLTTKADIVILDKTGTLTTGIFKVQHIDLLDNSLTEEEVISILYGIESASSHPIAQSIIEYAKNKDIKALKFDKINYISGKGLEGSVGLDTYEFISVNAYKEPITIQNDFGYTVSILLKNNKAIGVVKLGDSLKTSSQKLIKELKHKGIRPIMATGDNEYAAKIVANKLDIEYYANQSPEDKYKLVDKFKKQGLIVIMMGDGINDAPSLALADVGVAIGAGTQVAIDSADVILTNSEPGDIASFIDLSFKTNRKMNENLIWGAGYNFIAIPIAAGILAPFGIILSPAIGGVLMSLSTVIVALNALTLNMVKS</sequence>
<feature type="transmembrane region" description="Helical" evidence="10">
    <location>
        <begin position="71"/>
        <end position="95"/>
    </location>
</feature>
<evidence type="ECO:0000256" key="7">
    <source>
        <dbReference type="ARBA" id="ARBA00022967"/>
    </source>
</evidence>
<dbReference type="SUPFAM" id="SSF56784">
    <property type="entry name" value="HAD-like"/>
    <property type="match status" value="1"/>
</dbReference>
<dbReference type="NCBIfam" id="TIGR01525">
    <property type="entry name" value="ATPase-IB_hvy"/>
    <property type="match status" value="1"/>
</dbReference>
<evidence type="ECO:0000256" key="4">
    <source>
        <dbReference type="ARBA" id="ARBA00022723"/>
    </source>
</evidence>
<keyword evidence="10" id="KW-1003">Cell membrane</keyword>
<dbReference type="EC" id="3.6.3.-" evidence="13"/>
<dbReference type="GO" id="GO:0043682">
    <property type="term" value="F:P-type divalent copper transporter activity"/>
    <property type="evidence" value="ECO:0007669"/>
    <property type="project" value="TreeGrafter"/>
</dbReference>
<keyword evidence="7" id="KW-1278">Translocase</keyword>
<evidence type="ECO:0000259" key="12">
    <source>
        <dbReference type="Pfam" id="PF00122"/>
    </source>
</evidence>
<accession>A0A553IG97</accession>
<evidence type="ECO:0000256" key="8">
    <source>
        <dbReference type="ARBA" id="ARBA00022989"/>
    </source>
</evidence>
<dbReference type="NCBIfam" id="TIGR01494">
    <property type="entry name" value="ATPase_P-type"/>
    <property type="match status" value="1"/>
</dbReference>
<feature type="domain" description="P-type ATPase A" evidence="12">
    <location>
        <begin position="205"/>
        <end position="305"/>
    </location>
</feature>
<keyword evidence="4 10" id="KW-0479">Metal-binding</keyword>
<dbReference type="InterPro" id="IPR023298">
    <property type="entry name" value="ATPase_P-typ_TM_dom_sf"/>
</dbReference>
<keyword evidence="13" id="KW-0378">Hydrolase</keyword>
<keyword evidence="6 10" id="KW-0067">ATP-binding</keyword>
<dbReference type="AlphaFoldDB" id="A0A553IG97"/>
<dbReference type="Gene3D" id="3.40.1110.10">
    <property type="entry name" value="Calcium-transporting ATPase, cytoplasmic domain N"/>
    <property type="match status" value="1"/>
</dbReference>
<dbReference type="GO" id="GO:0005524">
    <property type="term" value="F:ATP binding"/>
    <property type="evidence" value="ECO:0007669"/>
    <property type="project" value="UniProtKB-UniRule"/>
</dbReference>
<proteinExistence type="inferred from homology"/>
<dbReference type="PROSITE" id="PS00154">
    <property type="entry name" value="ATPASE_E1_E2"/>
    <property type="match status" value="1"/>
</dbReference>
<feature type="compositionally biased region" description="Basic and acidic residues" evidence="11">
    <location>
        <begin position="23"/>
        <end position="58"/>
    </location>
</feature>
<dbReference type="PANTHER" id="PTHR43520">
    <property type="entry name" value="ATP7, ISOFORM B"/>
    <property type="match status" value="1"/>
</dbReference>
<dbReference type="Pfam" id="PF00122">
    <property type="entry name" value="E1-E2_ATPase"/>
    <property type="match status" value="1"/>
</dbReference>
<organism evidence="13 14">
    <name type="scientific">Acholeplasma laidlawii</name>
    <dbReference type="NCBI Taxonomy" id="2148"/>
    <lineage>
        <taxon>Bacteria</taxon>
        <taxon>Bacillati</taxon>
        <taxon>Mycoplasmatota</taxon>
        <taxon>Mollicutes</taxon>
        <taxon>Acholeplasmatales</taxon>
        <taxon>Acholeplasmataceae</taxon>
        <taxon>Acholeplasma</taxon>
    </lineage>
</organism>
<comment type="caution">
    <text evidence="13">The sequence shown here is derived from an EMBL/GenBank/DDBJ whole genome shotgun (WGS) entry which is preliminary data.</text>
</comment>
<dbReference type="InterPro" id="IPR023214">
    <property type="entry name" value="HAD_sf"/>
</dbReference>
<dbReference type="InterPro" id="IPR059000">
    <property type="entry name" value="ATPase_P-type_domA"/>
</dbReference>
<evidence type="ECO:0000256" key="5">
    <source>
        <dbReference type="ARBA" id="ARBA00022741"/>
    </source>
</evidence>
<keyword evidence="5 10" id="KW-0547">Nucleotide-binding</keyword>
<dbReference type="InterPro" id="IPR008250">
    <property type="entry name" value="ATPase_P-typ_transduc_dom_A_sf"/>
</dbReference>
<keyword evidence="9 10" id="KW-0472">Membrane</keyword>
<gene>
    <name evidence="13" type="ORF">FNV44_05820</name>
</gene>